<dbReference type="KEGG" id="cli:Clim_0226"/>
<proteinExistence type="predicted"/>
<sequence length="206" mass="23415" precursor="true">MPLYLNFVKINVFDFNRSDIPGLLSAMAVANSMATFAFASSLARVSATKYRIYASYAVILSWVAMVVVGLNYVFDIYVFGVKGFVLNLGLILWFFSFVVVTRVFFVLSESSISLGLIDRYLIGTKRFDNKFNETNFGIPFFDYILLKTRGLPKHICYPVLLLYDRNCPGFDVGMRFVKSSLLSKDAVIYFTFSSSLSELMVYPKKQ</sequence>
<dbReference type="AlphaFoldDB" id="B3EEU0"/>
<keyword evidence="1" id="KW-0472">Membrane</keyword>
<protein>
    <submittedName>
        <fullName evidence="2">Uncharacterized protein</fullName>
    </submittedName>
</protein>
<keyword evidence="1" id="KW-0812">Transmembrane</keyword>
<dbReference type="Proteomes" id="UP000008841">
    <property type="component" value="Chromosome"/>
</dbReference>
<gene>
    <name evidence="2" type="ordered locus">Clim_0226</name>
</gene>
<evidence type="ECO:0000256" key="1">
    <source>
        <dbReference type="SAM" id="Phobius"/>
    </source>
</evidence>
<reference evidence="2 3" key="1">
    <citation type="submission" date="2008-05" db="EMBL/GenBank/DDBJ databases">
        <title>Complete sequence of Chlorobium limicola DSM 245.</title>
        <authorList>
            <consortium name="US DOE Joint Genome Institute"/>
            <person name="Lucas S."/>
            <person name="Copeland A."/>
            <person name="Lapidus A."/>
            <person name="Glavina del Rio T."/>
            <person name="Dalin E."/>
            <person name="Tice H."/>
            <person name="Bruce D."/>
            <person name="Goodwin L."/>
            <person name="Pitluck S."/>
            <person name="Schmutz J."/>
            <person name="Larimer F."/>
            <person name="Land M."/>
            <person name="Hauser L."/>
            <person name="Kyrpides N."/>
            <person name="Ovchinnikova G."/>
            <person name="Zhao F."/>
            <person name="Li T."/>
            <person name="Liu Z."/>
            <person name="Overmann J."/>
            <person name="Bryant D.A."/>
            <person name="Richardson P."/>
        </authorList>
    </citation>
    <scope>NUCLEOTIDE SEQUENCE [LARGE SCALE GENOMIC DNA]</scope>
    <source>
        <strain evidence="3">DSM 245 / NBRC 103803 / 6330</strain>
    </source>
</reference>
<organism evidence="2 3">
    <name type="scientific">Chlorobium limicola (strain DSM 245 / NBRC 103803 / 6330)</name>
    <dbReference type="NCBI Taxonomy" id="290315"/>
    <lineage>
        <taxon>Bacteria</taxon>
        <taxon>Pseudomonadati</taxon>
        <taxon>Chlorobiota</taxon>
        <taxon>Chlorobiia</taxon>
        <taxon>Chlorobiales</taxon>
        <taxon>Chlorobiaceae</taxon>
        <taxon>Chlorobium/Pelodictyon group</taxon>
        <taxon>Chlorobium</taxon>
    </lineage>
</organism>
<dbReference type="HOGENOM" id="CLU_1329974_0_0_10"/>
<dbReference type="EMBL" id="CP001097">
    <property type="protein sequence ID" value="ACD89323.1"/>
    <property type="molecule type" value="Genomic_DNA"/>
</dbReference>
<feature type="transmembrane region" description="Helical" evidence="1">
    <location>
        <begin position="20"/>
        <end position="40"/>
    </location>
</feature>
<keyword evidence="1" id="KW-1133">Transmembrane helix</keyword>
<feature type="transmembrane region" description="Helical" evidence="1">
    <location>
        <begin position="52"/>
        <end position="74"/>
    </location>
</feature>
<accession>B3EEU0</accession>
<evidence type="ECO:0000313" key="3">
    <source>
        <dbReference type="Proteomes" id="UP000008841"/>
    </source>
</evidence>
<evidence type="ECO:0000313" key="2">
    <source>
        <dbReference type="EMBL" id="ACD89323.1"/>
    </source>
</evidence>
<feature type="transmembrane region" description="Helical" evidence="1">
    <location>
        <begin position="86"/>
        <end position="107"/>
    </location>
</feature>
<name>B3EEU0_CHLL2</name>